<dbReference type="Proteomes" id="UP000708208">
    <property type="component" value="Unassembled WGS sequence"/>
</dbReference>
<dbReference type="AlphaFoldDB" id="A0A8J2JHH7"/>
<accession>A0A8J2JHH7</accession>
<organism evidence="1 2">
    <name type="scientific">Allacma fusca</name>
    <dbReference type="NCBI Taxonomy" id="39272"/>
    <lineage>
        <taxon>Eukaryota</taxon>
        <taxon>Metazoa</taxon>
        <taxon>Ecdysozoa</taxon>
        <taxon>Arthropoda</taxon>
        <taxon>Hexapoda</taxon>
        <taxon>Collembola</taxon>
        <taxon>Symphypleona</taxon>
        <taxon>Sminthuridae</taxon>
        <taxon>Allacma</taxon>
    </lineage>
</organism>
<feature type="non-terminal residue" evidence="1">
    <location>
        <position position="1"/>
    </location>
</feature>
<gene>
    <name evidence="1" type="ORF">AFUS01_LOCUS8257</name>
</gene>
<protein>
    <submittedName>
        <fullName evidence="1">Uncharacterized protein</fullName>
    </submittedName>
</protein>
<dbReference type="EMBL" id="CAJVCH010056911">
    <property type="protein sequence ID" value="CAG7718897.1"/>
    <property type="molecule type" value="Genomic_DNA"/>
</dbReference>
<comment type="caution">
    <text evidence="1">The sequence shown here is derived from an EMBL/GenBank/DDBJ whole genome shotgun (WGS) entry which is preliminary data.</text>
</comment>
<proteinExistence type="predicted"/>
<evidence type="ECO:0000313" key="2">
    <source>
        <dbReference type="Proteomes" id="UP000708208"/>
    </source>
</evidence>
<name>A0A8J2JHH7_9HEXA</name>
<keyword evidence="2" id="KW-1185">Reference proteome</keyword>
<sequence>NAKQSVRGEISIRERVHQLHTQY</sequence>
<reference evidence="1" key="1">
    <citation type="submission" date="2021-06" db="EMBL/GenBank/DDBJ databases">
        <authorList>
            <person name="Hodson N. C."/>
            <person name="Mongue J. A."/>
            <person name="Jaron S. K."/>
        </authorList>
    </citation>
    <scope>NUCLEOTIDE SEQUENCE</scope>
</reference>
<evidence type="ECO:0000313" key="1">
    <source>
        <dbReference type="EMBL" id="CAG7718897.1"/>
    </source>
</evidence>